<protein>
    <recommendedName>
        <fullName evidence="2">GH16 domain-containing protein</fullName>
    </recommendedName>
</protein>
<gene>
    <name evidence="3" type="ORF">C6P45_000528</name>
</gene>
<dbReference type="AlphaFoldDB" id="A0A9P7B8J2"/>
<dbReference type="InterPro" id="IPR013320">
    <property type="entry name" value="ConA-like_dom_sf"/>
</dbReference>
<dbReference type="InterPro" id="IPR000757">
    <property type="entry name" value="Beta-glucanase-like"/>
</dbReference>
<comment type="caution">
    <text evidence="3">The sequence shown here is derived from an EMBL/GenBank/DDBJ whole genome shotgun (WGS) entry which is preliminary data.</text>
</comment>
<dbReference type="PROSITE" id="PS51762">
    <property type="entry name" value="GH16_2"/>
    <property type="match status" value="1"/>
</dbReference>
<name>A0A9P7B8J2_MAUEX</name>
<accession>A0A9P7B8J2</accession>
<dbReference type="Gene3D" id="2.60.120.200">
    <property type="match status" value="1"/>
</dbReference>
<dbReference type="OrthoDB" id="4781at2759"/>
<feature type="region of interest" description="Disordered" evidence="1">
    <location>
        <begin position="142"/>
        <end position="219"/>
    </location>
</feature>
<reference evidence="3 4" key="1">
    <citation type="submission" date="2020-11" db="EMBL/GenBank/DDBJ databases">
        <title>Kefir isolates.</title>
        <authorList>
            <person name="Marcisauskas S."/>
            <person name="Kim Y."/>
            <person name="Blasche S."/>
        </authorList>
    </citation>
    <scope>NUCLEOTIDE SEQUENCE [LARGE SCALE GENOMIC DNA]</scope>
    <source>
        <strain evidence="3 4">OG2</strain>
    </source>
</reference>
<evidence type="ECO:0000256" key="1">
    <source>
        <dbReference type="SAM" id="MobiDB-lite"/>
    </source>
</evidence>
<dbReference type="GO" id="GO:0005975">
    <property type="term" value="P:carbohydrate metabolic process"/>
    <property type="evidence" value="ECO:0007669"/>
    <property type="project" value="InterPro"/>
</dbReference>
<dbReference type="GO" id="GO:0031505">
    <property type="term" value="P:fungal-type cell wall organization"/>
    <property type="evidence" value="ECO:0007669"/>
    <property type="project" value="UniProtKB-ARBA"/>
</dbReference>
<dbReference type="Pfam" id="PF00722">
    <property type="entry name" value="Glyco_hydro_16"/>
    <property type="match status" value="1"/>
</dbReference>
<evidence type="ECO:0000313" key="3">
    <source>
        <dbReference type="EMBL" id="KAG0664732.1"/>
    </source>
</evidence>
<dbReference type="GO" id="GO:0004553">
    <property type="term" value="F:hydrolase activity, hydrolyzing O-glycosyl compounds"/>
    <property type="evidence" value="ECO:0007669"/>
    <property type="project" value="InterPro"/>
</dbReference>
<evidence type="ECO:0000313" key="4">
    <source>
        <dbReference type="Proteomes" id="UP000750334"/>
    </source>
</evidence>
<organism evidence="3 4">
    <name type="scientific">Maudiozyma exigua</name>
    <name type="common">Yeast</name>
    <name type="synonym">Kazachstania exigua</name>
    <dbReference type="NCBI Taxonomy" id="34358"/>
    <lineage>
        <taxon>Eukaryota</taxon>
        <taxon>Fungi</taxon>
        <taxon>Dikarya</taxon>
        <taxon>Ascomycota</taxon>
        <taxon>Saccharomycotina</taxon>
        <taxon>Saccharomycetes</taxon>
        <taxon>Saccharomycetales</taxon>
        <taxon>Saccharomycetaceae</taxon>
        <taxon>Maudiozyma</taxon>
    </lineage>
</organism>
<sequence length="241" mass="25613">DYTTWSVDGVIGRTLFRNETWNETLQAYKYPQTPSRIHLSIWPGGNSTNAPGTIAWAGGEINWDAEDLTDPGYYYAIVNEVNVTCYGAPSNTTKNGTEAYMYKSGSGFLQDDVMITNKRYYLDSGLGSGLNITAGATTSSVVSTSTSHNSTSHSSTSSFTSTAQNSSSTQSSNYHNSSSTITSDSSDVSITSVRSSSHSSTSTRLSSSSRASSSRVSTANSGSLMSFNNIVAFFAALGLML</sequence>
<feature type="domain" description="GH16" evidence="2">
    <location>
        <begin position="1"/>
        <end position="80"/>
    </location>
</feature>
<dbReference type="Proteomes" id="UP000750334">
    <property type="component" value="Unassembled WGS sequence"/>
</dbReference>
<dbReference type="EMBL" id="PUHR01000117">
    <property type="protein sequence ID" value="KAG0664732.1"/>
    <property type="molecule type" value="Genomic_DNA"/>
</dbReference>
<proteinExistence type="predicted"/>
<evidence type="ECO:0000259" key="2">
    <source>
        <dbReference type="PROSITE" id="PS51762"/>
    </source>
</evidence>
<keyword evidence="4" id="KW-1185">Reference proteome</keyword>
<feature type="non-terminal residue" evidence="3">
    <location>
        <position position="1"/>
    </location>
</feature>
<dbReference type="SUPFAM" id="SSF49899">
    <property type="entry name" value="Concanavalin A-like lectins/glucanases"/>
    <property type="match status" value="1"/>
</dbReference>